<evidence type="ECO:0000256" key="7">
    <source>
        <dbReference type="SAM" id="Phobius"/>
    </source>
</evidence>
<feature type="transmembrane region" description="Helical" evidence="7">
    <location>
        <begin position="552"/>
        <end position="570"/>
    </location>
</feature>
<dbReference type="VEuPathDB" id="GiardiaDB:GMRT_14554"/>
<feature type="transmembrane region" description="Helical" evidence="7">
    <location>
        <begin position="527"/>
        <end position="545"/>
    </location>
</feature>
<feature type="transmembrane region" description="Helical" evidence="7">
    <location>
        <begin position="582"/>
        <end position="602"/>
    </location>
</feature>
<dbReference type="GO" id="GO:0015297">
    <property type="term" value="F:antiporter activity"/>
    <property type="evidence" value="ECO:0007669"/>
    <property type="project" value="InterPro"/>
</dbReference>
<feature type="transmembrane region" description="Helical" evidence="7">
    <location>
        <begin position="444"/>
        <end position="466"/>
    </location>
</feature>
<evidence type="ECO:0000313" key="9">
    <source>
        <dbReference type="Proteomes" id="UP000315496"/>
    </source>
</evidence>
<dbReference type="Proteomes" id="UP000315496">
    <property type="component" value="Chromosome 2"/>
</dbReference>
<reference evidence="8 9" key="1">
    <citation type="submission" date="2019-05" db="EMBL/GenBank/DDBJ databases">
        <title>The compact genome of Giardia muris reveals important steps in the evolution of intestinal protozoan parasites.</title>
        <authorList>
            <person name="Xu F."/>
            <person name="Jimenez-Gonzalez A."/>
            <person name="Einarsson E."/>
            <person name="Astvaldsson A."/>
            <person name="Peirasmaki D."/>
            <person name="Eckmann L."/>
            <person name="Andersson J.O."/>
            <person name="Svard S.G."/>
            <person name="Jerlstrom-Hultqvist J."/>
        </authorList>
    </citation>
    <scope>NUCLEOTIDE SEQUENCE [LARGE SCALE GENOMIC DNA]</scope>
    <source>
        <strain evidence="8 9">Roberts-Thomson</strain>
    </source>
</reference>
<keyword evidence="6 7" id="KW-0472">Membrane</keyword>
<comment type="similarity">
    <text evidence="2">Belongs to the multi antimicrobial extrusion (MATE) (TC 2.A.66.1) family.</text>
</comment>
<dbReference type="EMBL" id="VDLU01000002">
    <property type="protein sequence ID" value="TNJ29051.1"/>
    <property type="molecule type" value="Genomic_DNA"/>
</dbReference>
<dbReference type="PANTHER" id="PTHR43823:SF3">
    <property type="entry name" value="MULTIDRUG EXPORT PROTEIN MEPA"/>
    <property type="match status" value="1"/>
</dbReference>
<organism evidence="8 9">
    <name type="scientific">Giardia muris</name>
    <dbReference type="NCBI Taxonomy" id="5742"/>
    <lineage>
        <taxon>Eukaryota</taxon>
        <taxon>Metamonada</taxon>
        <taxon>Diplomonadida</taxon>
        <taxon>Hexamitidae</taxon>
        <taxon>Giardiinae</taxon>
        <taxon>Giardia</taxon>
    </lineage>
</organism>
<protein>
    <submittedName>
        <fullName evidence="8">Na+ driven multidrug efflux pumpp</fullName>
    </submittedName>
</protein>
<evidence type="ECO:0000256" key="4">
    <source>
        <dbReference type="ARBA" id="ARBA00022692"/>
    </source>
</evidence>
<keyword evidence="9" id="KW-1185">Reference proteome</keyword>
<dbReference type="Pfam" id="PF01554">
    <property type="entry name" value="MatE"/>
    <property type="match status" value="2"/>
</dbReference>
<proteinExistence type="inferred from homology"/>
<dbReference type="GO" id="GO:0005886">
    <property type="term" value="C:plasma membrane"/>
    <property type="evidence" value="ECO:0007669"/>
    <property type="project" value="UniProtKB-SubCell"/>
</dbReference>
<dbReference type="InterPro" id="IPR002528">
    <property type="entry name" value="MATE_fam"/>
</dbReference>
<comment type="caution">
    <text evidence="8">The sequence shown here is derived from an EMBL/GenBank/DDBJ whole genome shotgun (WGS) entry which is preliminary data.</text>
</comment>
<accession>A0A4Z1T960</accession>
<name>A0A4Z1T960_GIAMU</name>
<evidence type="ECO:0000256" key="3">
    <source>
        <dbReference type="ARBA" id="ARBA00022475"/>
    </source>
</evidence>
<evidence type="ECO:0000313" key="8">
    <source>
        <dbReference type="EMBL" id="TNJ29051.1"/>
    </source>
</evidence>
<comment type="subcellular location">
    <subcellularLocation>
        <location evidence="1">Cell membrane</location>
        <topology evidence="1">Multi-pass membrane protein</topology>
    </subcellularLocation>
</comment>
<feature type="transmembrane region" description="Helical" evidence="7">
    <location>
        <begin position="271"/>
        <end position="293"/>
    </location>
</feature>
<keyword evidence="5 7" id="KW-1133">Transmembrane helix</keyword>
<evidence type="ECO:0000256" key="2">
    <source>
        <dbReference type="ARBA" id="ARBA00010199"/>
    </source>
</evidence>
<dbReference type="InterPro" id="IPR051327">
    <property type="entry name" value="MATE_MepA_subfamily"/>
</dbReference>
<keyword evidence="3" id="KW-1003">Cell membrane</keyword>
<evidence type="ECO:0000256" key="1">
    <source>
        <dbReference type="ARBA" id="ARBA00004651"/>
    </source>
</evidence>
<gene>
    <name evidence="8" type="ORF">GMRT_14554</name>
</gene>
<dbReference type="OrthoDB" id="2126698at2759"/>
<evidence type="ECO:0000256" key="6">
    <source>
        <dbReference type="ARBA" id="ARBA00023136"/>
    </source>
</evidence>
<feature type="transmembrane region" description="Helical" evidence="7">
    <location>
        <begin position="405"/>
        <end position="424"/>
    </location>
</feature>
<feature type="transmembrane region" description="Helical" evidence="7">
    <location>
        <begin position="244"/>
        <end position="265"/>
    </location>
</feature>
<feature type="transmembrane region" description="Helical" evidence="7">
    <location>
        <begin position="170"/>
        <end position="190"/>
    </location>
</feature>
<keyword evidence="4 7" id="KW-0812">Transmembrane</keyword>
<feature type="transmembrane region" description="Helical" evidence="7">
    <location>
        <begin position="210"/>
        <end position="232"/>
    </location>
</feature>
<sequence length="656" mass="73020">MADPLEQRKLPLDGELGSRLNQSYCPGYEITQIELANTVSITKGDPQPTISPMTEDRPFIKKEYTWRQRFTRLIRKSRMQFFDNKSSPYLQILTISFPTVLSQFVTALYTIIELTVVSQGSGTAQTSVSLNFAPFQSLFCTFPLQSLGTGTASQIAVAFGAGRVDDVQRLFTIFFITGVIIGIIIPIGIIPILPVFLPAAGIVEGHIESVLLYGTILLLFMPILTLFGPAMAPILRCENKAFMVMIRQLLGTLCNVVFILIFVLGLKLGSVGAAVSSVLSMLISSTWICSYFFPLPSCCARTPISCCNCYDWREEQEVHIDDTFSIEREWLEAEKKARRGHRTEKRHTEDLNNLAFLAYQQKMLGTATTQDNKRVQYSPIRFRRKYLGCTRGNARQALELIRLSVPTYLQLVVLNIAAVFSLILHKHFAPPGQSHIRQIGVSSAARLTTIISAPISGLTVGILPVLGYHYGKKNYIRLYDTAIAAFVILFCATLAQFLIFESFPSFIVSILKLEEAYSAGSVRAMRILNAMAFMNSFVILYNLILQVQNRNLATVILQLCRCGLQIAWQFGTALGLHDSRIIVAAVPFADGVTGVVSIFGLIRAFKKLKVLADEERAYERTIRRLLEADSPPIRGDPVHGRCTMGSVEVILSPDEK</sequence>
<evidence type="ECO:0000256" key="5">
    <source>
        <dbReference type="ARBA" id="ARBA00022989"/>
    </source>
</evidence>
<dbReference type="AlphaFoldDB" id="A0A4Z1T960"/>
<dbReference type="GO" id="GO:0042910">
    <property type="term" value="F:xenobiotic transmembrane transporter activity"/>
    <property type="evidence" value="ECO:0007669"/>
    <property type="project" value="InterPro"/>
</dbReference>
<dbReference type="PANTHER" id="PTHR43823">
    <property type="entry name" value="SPORULATION PROTEIN YKVU"/>
    <property type="match status" value="1"/>
</dbReference>
<feature type="transmembrane region" description="Helical" evidence="7">
    <location>
        <begin position="478"/>
        <end position="499"/>
    </location>
</feature>